<dbReference type="InterPro" id="IPR006680">
    <property type="entry name" value="Amidohydro-rel"/>
</dbReference>
<dbReference type="GO" id="GO:0016787">
    <property type="term" value="F:hydrolase activity"/>
    <property type="evidence" value="ECO:0007669"/>
    <property type="project" value="InterPro"/>
</dbReference>
<dbReference type="Proteomes" id="UP000253606">
    <property type="component" value="Chromosome"/>
</dbReference>
<dbReference type="Pfam" id="PF04909">
    <property type="entry name" value="Amidohydro_2"/>
    <property type="match status" value="1"/>
</dbReference>
<gene>
    <name evidence="3" type="ORF">ACPOL_2763</name>
</gene>
<dbReference type="InterPro" id="IPR032466">
    <property type="entry name" value="Metal_Hydrolase"/>
</dbReference>
<keyword evidence="1" id="KW-0456">Lyase</keyword>
<name>A0A2Z5FZX7_9BACT</name>
<dbReference type="InterPro" id="IPR032465">
    <property type="entry name" value="ACMSD"/>
</dbReference>
<dbReference type="KEGG" id="abas:ACPOL_2763"/>
<dbReference type="GO" id="GO:0016831">
    <property type="term" value="F:carboxy-lyase activity"/>
    <property type="evidence" value="ECO:0007669"/>
    <property type="project" value="InterPro"/>
</dbReference>
<dbReference type="GO" id="GO:0005829">
    <property type="term" value="C:cytosol"/>
    <property type="evidence" value="ECO:0007669"/>
    <property type="project" value="TreeGrafter"/>
</dbReference>
<reference evidence="3 4" key="1">
    <citation type="journal article" date="2018" name="Front. Microbiol.">
        <title>Hydrolytic Capabilities as a Key to Environmental Success: Chitinolytic and Cellulolytic Acidobacteria From Acidic Sub-arctic Soils and Boreal Peatlands.</title>
        <authorList>
            <person name="Belova S.E."/>
            <person name="Ravin N.V."/>
            <person name="Pankratov T.A."/>
            <person name="Rakitin A.L."/>
            <person name="Ivanova A.A."/>
            <person name="Beletsky A.V."/>
            <person name="Mardanov A.V."/>
            <person name="Sinninghe Damste J.S."/>
            <person name="Dedysh S.N."/>
        </authorList>
    </citation>
    <scope>NUCLEOTIDE SEQUENCE [LARGE SCALE GENOMIC DNA]</scope>
    <source>
        <strain evidence="3 4">SBC82</strain>
    </source>
</reference>
<dbReference type="EMBL" id="CP030840">
    <property type="protein sequence ID" value="AXC12074.1"/>
    <property type="molecule type" value="Genomic_DNA"/>
</dbReference>
<keyword evidence="4" id="KW-1185">Reference proteome</keyword>
<protein>
    <submittedName>
        <fullName evidence="3">2-amino-3-carboxymuconate-6-semialdehyde decarboxylase</fullName>
    </submittedName>
</protein>
<dbReference type="PANTHER" id="PTHR21240">
    <property type="entry name" value="2-AMINO-3-CARBOXYLMUCONATE-6-SEMIALDEHYDE DECARBOXYLASE"/>
    <property type="match status" value="1"/>
</dbReference>
<dbReference type="SUPFAM" id="SSF51556">
    <property type="entry name" value="Metallo-dependent hydrolases"/>
    <property type="match status" value="1"/>
</dbReference>
<feature type="domain" description="Amidohydrolase-related" evidence="2">
    <location>
        <begin position="51"/>
        <end position="329"/>
    </location>
</feature>
<evidence type="ECO:0000313" key="3">
    <source>
        <dbReference type="EMBL" id="AXC12074.1"/>
    </source>
</evidence>
<organism evidence="3 4">
    <name type="scientific">Acidisarcina polymorpha</name>
    <dbReference type="NCBI Taxonomy" id="2211140"/>
    <lineage>
        <taxon>Bacteria</taxon>
        <taxon>Pseudomonadati</taxon>
        <taxon>Acidobacteriota</taxon>
        <taxon>Terriglobia</taxon>
        <taxon>Terriglobales</taxon>
        <taxon>Acidobacteriaceae</taxon>
        <taxon>Acidisarcina</taxon>
    </lineage>
</organism>
<accession>A0A2Z5FZX7</accession>
<evidence type="ECO:0000256" key="1">
    <source>
        <dbReference type="ARBA" id="ARBA00023239"/>
    </source>
</evidence>
<evidence type="ECO:0000259" key="2">
    <source>
        <dbReference type="Pfam" id="PF04909"/>
    </source>
</evidence>
<dbReference type="AlphaFoldDB" id="A0A2Z5FZX7"/>
<evidence type="ECO:0000313" key="4">
    <source>
        <dbReference type="Proteomes" id="UP000253606"/>
    </source>
</evidence>
<sequence>MRLVTLEEHFTISECVHEIDPGTAKERGYWSRDQPYGVLSFLEELLEVGDKRIATMDQFGITVQVLSWDGPGADLIHGEAGVTWAKQVNDRLASIVATHPDRYAGLAHLPLNSPEASADELERCIRQLGFKGAMVRGATEGRFLDDPIYAPLLARAEALEVPLYLHPGIPPKAARDAYFSHLPEPLGFFLSIAGWGWHSDTAIHVLRMALSGSLDRHPKLQLVIGHLGEGLAEMLTRFDQILTRRLAEGTARTVREMLLQQVHVTISGFAYPAMFETVLKTFGPDRILASLDYPFVPLEGATRFIRTLPVTSSDLEKIMHSNADRLFKLVP</sequence>
<dbReference type="Gene3D" id="3.20.20.140">
    <property type="entry name" value="Metal-dependent hydrolases"/>
    <property type="match status" value="1"/>
</dbReference>
<proteinExistence type="predicted"/>
<dbReference type="GO" id="GO:0019748">
    <property type="term" value="P:secondary metabolic process"/>
    <property type="evidence" value="ECO:0007669"/>
    <property type="project" value="TreeGrafter"/>
</dbReference>
<dbReference type="PANTHER" id="PTHR21240:SF30">
    <property type="entry name" value="AMIDOHYDROLASE-RELATED DOMAIN-CONTAINING PROTEIN-RELATED"/>
    <property type="match status" value="1"/>
</dbReference>